<dbReference type="KEGG" id="vg:36843315"/>
<evidence type="ECO:0000259" key="1">
    <source>
        <dbReference type="Pfam" id="PF19166"/>
    </source>
</evidence>
<evidence type="ECO:0000313" key="2">
    <source>
        <dbReference type="EMBL" id="AVK76602.1"/>
    </source>
</evidence>
<dbReference type="Proteomes" id="UP000249287">
    <property type="component" value="Segment"/>
</dbReference>
<sequence length="484" mass="53843">MGDTASSSPIGSRLRIMCARLCIWRTVPPRPTVTTEALLSRFTCEAGLPTSSTPIEAWRRVADVYVPFYEALDAIEAIEPGCVPDRADLPTPGSVCDIYQRVAPGSPWTHLSDDERIDAWTSAMRSMTARAEAFAQSALSLCNLAAFRVRAAREAWPLAATAIAHPLSDNCHRVDGEHEAKFFLVVSRTRPQGGRTVGLFNGPSDPCLLVRFDDDATVKACHIGENLPQISIPRRDGDEDGDQSQGVAHQGRTWGGFFKLACLFADAELFGPCPVVTDHNLPPSVAIGLCDERRGVYDTGGDYTRRRRCYRHDDDPWTPGKKPHYGAWLDQTLLGVVLASVPEMLAVVQWFWTANRLDHAAAKVLSTTATGAALNTIFTCLNDETRKLLAAYTMLRRVTETNSPACVCGAYLWHRRHFSGLSIESGIAEYRCVRRHRQRICVARARQLVLIFLFFFSRICALWTVRKWCARPKGPPVFVFFLFI</sequence>
<dbReference type="RefSeq" id="YP_009482605.1">
    <property type="nucleotide sequence ID" value="NC_037666.1"/>
</dbReference>
<dbReference type="InterPro" id="IPR043884">
    <property type="entry name" value="DUF5848"/>
</dbReference>
<protein>
    <recommendedName>
        <fullName evidence="1">DUF5848 domain-containing protein</fullName>
    </recommendedName>
</protein>
<dbReference type="Pfam" id="PF19166">
    <property type="entry name" value="DUF5848"/>
    <property type="match status" value="1"/>
</dbReference>
<name>A0A2U7UDW7_9VIRU</name>
<organism evidence="2">
    <name type="scientific">Pandoravirus neocaledonia</name>
    <dbReference type="NCBI Taxonomy" id="2107708"/>
    <lineage>
        <taxon>Viruses</taxon>
        <taxon>Pandoravirus</taxon>
    </lineage>
</organism>
<dbReference type="GeneID" id="36843315"/>
<gene>
    <name evidence="2" type="ORF">pneo_cds_995</name>
</gene>
<accession>A0A2U7UDW7</accession>
<reference evidence="2" key="1">
    <citation type="journal article" date="2018" name="Nat. Commun.">
        <title>Diversity and evolution of the emerging Pandoraviridae family.</title>
        <authorList>
            <person name="Legendre M."/>
            <person name="Fabre E."/>
            <person name="Poirot O."/>
            <person name="Jeudy S."/>
            <person name="Lartigue A."/>
            <person name="Alempic J.M."/>
            <person name="Beucher L."/>
            <person name="Philippe N."/>
            <person name="Bertaux L."/>
            <person name="Christo-Foroux E."/>
            <person name="Labadie K."/>
            <person name="Coute Y."/>
            <person name="Abergel C."/>
            <person name="Claverie J.M."/>
        </authorList>
    </citation>
    <scope>NUCLEOTIDE SEQUENCE [LARGE SCALE GENOMIC DNA]</scope>
    <source>
        <strain evidence="2">Neocaledonia</strain>
    </source>
</reference>
<feature type="domain" description="DUF5848" evidence="1">
    <location>
        <begin position="46"/>
        <end position="97"/>
    </location>
</feature>
<proteinExistence type="predicted"/>
<dbReference type="EMBL" id="MG011690">
    <property type="protein sequence ID" value="AVK76602.1"/>
    <property type="molecule type" value="Genomic_DNA"/>
</dbReference>